<evidence type="ECO:0000256" key="1">
    <source>
        <dbReference type="SAM" id="MobiDB-lite"/>
    </source>
</evidence>
<evidence type="ECO:0000313" key="3">
    <source>
        <dbReference type="Proteomes" id="UP000031512"/>
    </source>
</evidence>
<dbReference type="EMBL" id="CP001669">
    <property type="protein sequence ID" value="AFZ79992.1"/>
    <property type="molecule type" value="Genomic_DNA"/>
</dbReference>
<feature type="region of interest" description="Disordered" evidence="1">
    <location>
        <begin position="918"/>
        <end position="955"/>
    </location>
</feature>
<protein>
    <submittedName>
        <fullName evidence="2">Uncharacterized protein</fullName>
    </submittedName>
</protein>
<feature type="region of interest" description="Disordered" evidence="1">
    <location>
        <begin position="2003"/>
        <end position="2027"/>
    </location>
</feature>
<dbReference type="Proteomes" id="UP000031512">
    <property type="component" value="Chromosome 1"/>
</dbReference>
<sequence length="2076" mass="235827">MGGLTVDVHNRCTRVKCKCAGNKQTLTVKSGSLRGVKGFGYCTHEVVGKNQISIVTWRTVELERKGFLRPFEDSTSITVYYHSRFDGKKNLIKKPLLIRAKKLYDRIDWLESLGSYDNKRWRKLRQDEFEGLPKDDNYTKNIELENKLKALACRLFLSHAIRIDLYQKNTYLCPICTEQVNITVTNDHPPYLTGYTRYSYGGFPNNSILVHKGTQQTYRKRLVSTGLGYFLPIRVDKDDDVKEVSVYYWDKDKGCENPLLLEIVGINNISYWFENFGKPEDKYDKWKPIGYEESKDFDKDNEKLKKRLDVLNCIYNGVVQIKVGETICHQDNHYLHRNRISYGYGEEYGTYPVIYAYRYQPSRSFSKGVFDISDVTVNGTSQTFIRNPPFFSDVTKFMVYVSPCDKDKSFLISVESENRANRDKTYTWYRREYDGSDWQEYTGFGPIRSSSHVKTSLGGVLNELRGALRLQECNVITEAEGIQIDVSKTVELGSFTTYYFDFMNRKKYSIFLNKAENDPMFGFFKNTHKANTTSGAFTLDRNLQGGGNIVAKSKTENVKYVEVYFWDGKPKIPILLVVKQGHETYPKYYGKLVSRDTWGKDQVDKMDKQQALDHQNCQINNAIPIELTNPEYLQGFQSKDKPGCLGKKIVKKLNPLELPNGTSGVYIGKGYQVMDSSKISRVTYGYEPTNIIPPYEEEGPLLHLYYWKNSGIPLLVEFIEGVGNFTWFENLNRDSLNWKSISPTEAKKFYDSSDNPKLTEKFTDKLTEVNCRVNKVVQLDISQKTGRYCHNHGGRIKATKEKVSTYSGFTGYIHEPTTENGTFIISSIVYGMEKQKVNPKLFPLRDVSTVTVYFPNCNLTIPLVIHIKYGKEDIWVKRKNDDHNWEDATNEITNSRTSDKIIGILEQVKKETGACEKYQTPSIPKDSRLIPTGKNANDQELTEPGFPAGSQNDDDQKESLNEIFNGTESIESWEFFELDDEEENEEIKEEQDTHTFVSESPSFLTAQVRTHSFNSSGASGVARLQAAFNTPKVIIDIKRNPENNDTYTVNNIGDVYLDKNEDPDGSGFSRFMHISNDDIPFIVSEVKYGSEEKSEIKPNGQIENYSVWYWKETVVDMTNPLLTESQNADGTYTYYYNKSNNQWDLHSRQPQDSSTPLENEPLEKELDDLNCNLNDVVTINLTFELSSSLSETHTSGGTANEYCCTYHSGTSGKVSVTSGSVDAPGPGTTKSIPYYKHEISGGTKLAKIKYYNNSDTNAPRKKIEIPGLKHSGNGSVKVYTFYCGGNPVLIYLDYDEQNGVKGWYKKGKSDHTPWKKVLAGVSDPNNIKNCGTEFNRLVEELKGAGRCNGYQNCSDASTFLQFQPKTQMITQQDPPVTIQLSKKPTDANFTAISTTYYNGASTGKKEFTVTRYLYPPQSEFYKFVHIPKDGVSFKLEKVLDDITSPITEIKGGDKVGLVTAYYWKYNDNNPLLIEVQYGSNYSYYTNSRNNLWLVYRKDIEQTLTQDELTHKLTLLNCEINDVVQIDVTKTGDYCHVKDTFHTDNKVSVKEVDKGHLGMYIAYEHTPNATGKFNISAFIKGYRHKIELKGLQLPLGNVARFIVYFCSNRTHNPLLIYVPCASQGKQWFQKPANGNRNTWVPVHELKDKTDSDYDSIVEFLDGLQSDCKPPSVTIDIYERDHPKIFTTYESAPFTIEVTQRSGSHKKDPPLHYTRYDHRVVGREDSYFVLSGLRYKQHSNVTKGILDNTNNPMQNVTSVSVFYWTALETGKRGRPLLIKITQKEPTGETQTKETYYKNITTSPTKNTTWQEWKLFPPTKKALENKLYILNCRLNNTVIIDLSHKTGNYDACFNSNSSDGKFDEKHGESKMQVDKDKISDKLGKYEVYAHQIKNPSQSGKKFHVVSFKNGETPLTGIGSLPILDVEEVKVYFCENGGSTPLLVYYKRLVDGFTGLNAHREWYKYDNTGSVSTWKPVVNSSTSQVPSTEKDYDSILNVLNSLKSDCNPESHNSAQSGQTAAASSSAPDAQPLGAETVATGSVLWTAFGSTSGTLAGAGGLTGLGWWAFKRSKGDPWVRQI</sequence>
<dbReference type="VEuPathDB" id="PiroplasmaDB:BEWA_028420"/>
<feature type="compositionally biased region" description="Low complexity" evidence="1">
    <location>
        <begin position="2009"/>
        <end position="2022"/>
    </location>
</feature>
<reference evidence="2 3" key="1">
    <citation type="journal article" date="2012" name="BMC Genomics">
        <title>Comparative genomic analysis and phylogenetic position of Theileria equi.</title>
        <authorList>
            <person name="Kappmeyer L.S."/>
            <person name="Thiagarajan M."/>
            <person name="Herndon D.R."/>
            <person name="Ramsay J.D."/>
            <person name="Caler E."/>
            <person name="Djikeng A."/>
            <person name="Gillespie J.J."/>
            <person name="Lau A.O."/>
            <person name="Roalson E.H."/>
            <person name="Silva J.C."/>
            <person name="Silva M.G."/>
            <person name="Suarez C.E."/>
            <person name="Ueti M.W."/>
            <person name="Nene V.M."/>
            <person name="Mealey R.H."/>
            <person name="Knowles D.P."/>
            <person name="Brayton K.A."/>
        </authorList>
    </citation>
    <scope>NUCLEOTIDE SEQUENCE [LARGE SCALE GENOMIC DNA]</scope>
    <source>
        <strain evidence="2 3">WA</strain>
    </source>
</reference>
<organism evidence="2 3">
    <name type="scientific">Theileria equi strain WA</name>
    <dbReference type="NCBI Taxonomy" id="1537102"/>
    <lineage>
        <taxon>Eukaryota</taxon>
        <taxon>Sar</taxon>
        <taxon>Alveolata</taxon>
        <taxon>Apicomplexa</taxon>
        <taxon>Aconoidasida</taxon>
        <taxon>Piroplasmida</taxon>
        <taxon>Theileriidae</taxon>
        <taxon>Theileria</taxon>
    </lineage>
</organism>
<proteinExistence type="predicted"/>
<evidence type="ECO:0000313" key="2">
    <source>
        <dbReference type="EMBL" id="AFZ79992.1"/>
    </source>
</evidence>
<name>L0AWM7_THEEQ</name>
<dbReference type="OrthoDB" id="361062at2759"/>
<accession>L0AWM7</accession>
<keyword evidence="3" id="KW-1185">Reference proteome</keyword>
<dbReference type="STRING" id="1537102.L0AWM7"/>
<dbReference type="GeneID" id="15807166"/>
<dbReference type="KEGG" id="beq:BEWA_028420"/>
<gene>
    <name evidence="2" type="ORF">BEWA_028420</name>
</gene>
<dbReference type="RefSeq" id="XP_004829658.1">
    <property type="nucleotide sequence ID" value="XM_004829601.1"/>
</dbReference>